<organism evidence="2 3">
    <name type="scientific">Hibiscus sabdariffa</name>
    <name type="common">roselle</name>
    <dbReference type="NCBI Taxonomy" id="183260"/>
    <lineage>
        <taxon>Eukaryota</taxon>
        <taxon>Viridiplantae</taxon>
        <taxon>Streptophyta</taxon>
        <taxon>Embryophyta</taxon>
        <taxon>Tracheophyta</taxon>
        <taxon>Spermatophyta</taxon>
        <taxon>Magnoliopsida</taxon>
        <taxon>eudicotyledons</taxon>
        <taxon>Gunneridae</taxon>
        <taxon>Pentapetalae</taxon>
        <taxon>rosids</taxon>
        <taxon>malvids</taxon>
        <taxon>Malvales</taxon>
        <taxon>Malvaceae</taxon>
        <taxon>Malvoideae</taxon>
        <taxon>Hibiscus</taxon>
    </lineage>
</organism>
<accession>A0ABR2QUP6</accession>
<dbReference type="EMBL" id="JBBPBN010000031">
    <property type="protein sequence ID" value="KAK9004453.1"/>
    <property type="molecule type" value="Genomic_DNA"/>
</dbReference>
<proteinExistence type="predicted"/>
<comment type="caution">
    <text evidence="2">The sequence shown here is derived from an EMBL/GenBank/DDBJ whole genome shotgun (WGS) entry which is preliminary data.</text>
</comment>
<protein>
    <submittedName>
        <fullName evidence="2">Uncharacterized protein</fullName>
    </submittedName>
</protein>
<sequence>MYTTMSPLNISNWARFASLRATSSRLCYIASETDDSFRIARDDIVRLTTKLEETCSITNSSFLLSNKRNVRDALRKKGKRKESKDKDLHSSRPHKCSLCNTNGHSKNTCPRLKLQLKTPAVPTFFDEDFTFSRSHGPQ</sequence>
<dbReference type="Proteomes" id="UP001396334">
    <property type="component" value="Unassembled WGS sequence"/>
</dbReference>
<keyword evidence="3" id="KW-1185">Reference proteome</keyword>
<gene>
    <name evidence="2" type="ORF">V6N11_002253</name>
</gene>
<evidence type="ECO:0000256" key="1">
    <source>
        <dbReference type="SAM" id="MobiDB-lite"/>
    </source>
</evidence>
<feature type="region of interest" description="Disordered" evidence="1">
    <location>
        <begin position="73"/>
        <end position="94"/>
    </location>
</feature>
<evidence type="ECO:0000313" key="2">
    <source>
        <dbReference type="EMBL" id="KAK9004453.1"/>
    </source>
</evidence>
<name>A0ABR2QUP6_9ROSI</name>
<evidence type="ECO:0000313" key="3">
    <source>
        <dbReference type="Proteomes" id="UP001396334"/>
    </source>
</evidence>
<reference evidence="2 3" key="1">
    <citation type="journal article" date="2024" name="G3 (Bethesda)">
        <title>Genome assembly of Hibiscus sabdariffa L. provides insights into metabolisms of medicinal natural products.</title>
        <authorList>
            <person name="Kim T."/>
        </authorList>
    </citation>
    <scope>NUCLEOTIDE SEQUENCE [LARGE SCALE GENOMIC DNA]</scope>
    <source>
        <strain evidence="2">TK-2024</strain>
        <tissue evidence="2">Old leaves</tissue>
    </source>
</reference>